<dbReference type="GO" id="GO:0006511">
    <property type="term" value="P:ubiquitin-dependent protein catabolic process"/>
    <property type="evidence" value="ECO:0007669"/>
    <property type="project" value="TreeGrafter"/>
</dbReference>
<dbReference type="GO" id="GO:0008270">
    <property type="term" value="F:zinc ion binding"/>
    <property type="evidence" value="ECO:0007669"/>
    <property type="project" value="UniProtKB-KW"/>
</dbReference>
<keyword evidence="2 4" id="KW-0863">Zinc-finger</keyword>
<dbReference type="EMBL" id="HBGS01027726">
    <property type="protein sequence ID" value="CAD9422783.1"/>
    <property type="molecule type" value="Transcribed_RNA"/>
</dbReference>
<dbReference type="PROSITE" id="PS51266">
    <property type="entry name" value="ZF_CHY"/>
    <property type="match status" value="1"/>
</dbReference>
<dbReference type="InterPro" id="IPR017921">
    <property type="entry name" value="Znf_CTCHY"/>
</dbReference>
<evidence type="ECO:0000259" key="6">
    <source>
        <dbReference type="PROSITE" id="PS50089"/>
    </source>
</evidence>
<dbReference type="GO" id="GO:0016567">
    <property type="term" value="P:protein ubiquitination"/>
    <property type="evidence" value="ECO:0007669"/>
    <property type="project" value="TreeGrafter"/>
</dbReference>
<evidence type="ECO:0000256" key="1">
    <source>
        <dbReference type="ARBA" id="ARBA00022723"/>
    </source>
</evidence>
<dbReference type="PANTHER" id="PTHR21319">
    <property type="entry name" value="RING FINGER AND CHY ZINC FINGER DOMAIN-CONTAINING PROTEIN 1"/>
    <property type="match status" value="1"/>
</dbReference>
<dbReference type="InterPro" id="IPR037275">
    <property type="entry name" value="Znf_CTCHY_sf"/>
</dbReference>
<dbReference type="Pfam" id="PF05495">
    <property type="entry name" value="zf-CHY"/>
    <property type="match status" value="1"/>
</dbReference>
<dbReference type="InterPro" id="IPR001841">
    <property type="entry name" value="Znf_RING"/>
</dbReference>
<dbReference type="SMART" id="SM00184">
    <property type="entry name" value="RING"/>
    <property type="match status" value="1"/>
</dbReference>
<evidence type="ECO:0000256" key="4">
    <source>
        <dbReference type="PROSITE-ProRule" id="PRU00601"/>
    </source>
</evidence>
<dbReference type="InterPro" id="IPR008913">
    <property type="entry name" value="Znf_CHY"/>
</dbReference>
<dbReference type="InterPro" id="IPR013083">
    <property type="entry name" value="Znf_RING/FYVE/PHD"/>
</dbReference>
<dbReference type="AlphaFoldDB" id="A0A7S2CE82"/>
<keyword evidence="1" id="KW-0479">Metal-binding</keyword>
<sequence length="394" mass="43826">MELVGTRVVLHGLLSREEFNGQTCVAEEVCPDGMILVKLQNNTKFRVKPTNIMTFQQRIRVIQRSKNLDAASKMKAIHALNRVPEPSSTQRTMGEFNHNGAGAEIPPLSATQAPPCSHYECKNVIVPACCGVPYKCRLCHDEFQGHKIDRFATKEIICEVCDTRQPVSNLCVKCGITFGDYFCAICRMWKATDRPTYHCKGCGICRIGEREKYVHCDTCCICIPADSTSTHKCLAGKYKADCPVCMTDLFSSREAVTALRCGHVIHPSCYQRLIQTSFPRCPLCKKSTEDMTQYWDEIQHSIDLQPMPSTADSGAPSEVAIFCNDCEENSSRVPFHFLGMRCQQCGSFNTSRSGNDEVVAGVGERSLADQKDEENENAEVRESEESGGGREASM</sequence>
<dbReference type="PROSITE" id="PS50089">
    <property type="entry name" value="ZF_RING_2"/>
    <property type="match status" value="1"/>
</dbReference>
<organism evidence="9">
    <name type="scientific">Octactis speculum</name>
    <dbReference type="NCBI Taxonomy" id="3111310"/>
    <lineage>
        <taxon>Eukaryota</taxon>
        <taxon>Sar</taxon>
        <taxon>Stramenopiles</taxon>
        <taxon>Ochrophyta</taxon>
        <taxon>Dictyochophyceae</taxon>
        <taxon>Dictyochales</taxon>
        <taxon>Dictyochaceae</taxon>
        <taxon>Octactis</taxon>
    </lineage>
</organism>
<feature type="region of interest" description="Disordered" evidence="5">
    <location>
        <begin position="351"/>
        <end position="394"/>
    </location>
</feature>
<dbReference type="GO" id="GO:0005634">
    <property type="term" value="C:nucleus"/>
    <property type="evidence" value="ECO:0007669"/>
    <property type="project" value="TreeGrafter"/>
</dbReference>
<feature type="domain" description="CTCHY-type" evidence="8">
    <location>
        <begin position="178"/>
        <end position="241"/>
    </location>
</feature>
<evidence type="ECO:0000313" key="9">
    <source>
        <dbReference type="EMBL" id="CAD9422783.1"/>
    </source>
</evidence>
<dbReference type="SUPFAM" id="SSF161245">
    <property type="entry name" value="Zinc hairpin stack"/>
    <property type="match status" value="1"/>
</dbReference>
<feature type="domain" description="RING-type" evidence="6">
    <location>
        <begin position="242"/>
        <end position="285"/>
    </location>
</feature>
<dbReference type="Gene3D" id="2.20.28.10">
    <property type="match status" value="1"/>
</dbReference>
<evidence type="ECO:0000256" key="5">
    <source>
        <dbReference type="SAM" id="MobiDB-lite"/>
    </source>
</evidence>
<dbReference type="Gene3D" id="3.30.40.10">
    <property type="entry name" value="Zinc/RING finger domain, C3HC4 (zinc finger)"/>
    <property type="match status" value="1"/>
</dbReference>
<protein>
    <recommendedName>
        <fullName evidence="10">RING-type domain-containing protein</fullName>
    </recommendedName>
</protein>
<evidence type="ECO:0000256" key="2">
    <source>
        <dbReference type="ARBA" id="ARBA00022771"/>
    </source>
</evidence>
<gene>
    <name evidence="9" type="ORF">DSPE1174_LOCUS14039</name>
</gene>
<dbReference type="InterPro" id="IPR039512">
    <property type="entry name" value="RCHY1_zinc-ribbon"/>
</dbReference>
<proteinExistence type="predicted"/>
<evidence type="ECO:0000259" key="7">
    <source>
        <dbReference type="PROSITE" id="PS51266"/>
    </source>
</evidence>
<name>A0A7S2CE82_9STRA</name>
<dbReference type="PANTHER" id="PTHR21319:SF53">
    <property type="entry name" value="RING FINGER AND CHY ZINC FINGER DOMAIN-CONTAINING PROTEIN 1"/>
    <property type="match status" value="1"/>
</dbReference>
<dbReference type="PROSITE" id="PS51270">
    <property type="entry name" value="ZF_CTCHY"/>
    <property type="match status" value="1"/>
</dbReference>
<dbReference type="SUPFAM" id="SSF161219">
    <property type="entry name" value="CHY zinc finger-like"/>
    <property type="match status" value="1"/>
</dbReference>
<dbReference type="CDD" id="cd16464">
    <property type="entry name" value="RING-H2_Pirh2-like"/>
    <property type="match status" value="1"/>
</dbReference>
<evidence type="ECO:0000256" key="3">
    <source>
        <dbReference type="ARBA" id="ARBA00022833"/>
    </source>
</evidence>
<evidence type="ECO:0000259" key="8">
    <source>
        <dbReference type="PROSITE" id="PS51270"/>
    </source>
</evidence>
<feature type="compositionally biased region" description="Basic and acidic residues" evidence="5">
    <location>
        <begin position="378"/>
        <end position="394"/>
    </location>
</feature>
<reference evidence="9" key="1">
    <citation type="submission" date="2021-01" db="EMBL/GenBank/DDBJ databases">
        <authorList>
            <person name="Corre E."/>
            <person name="Pelletier E."/>
            <person name="Niang G."/>
            <person name="Scheremetjew M."/>
            <person name="Finn R."/>
            <person name="Kale V."/>
            <person name="Holt S."/>
            <person name="Cochrane G."/>
            <person name="Meng A."/>
            <person name="Brown T."/>
            <person name="Cohen L."/>
        </authorList>
    </citation>
    <scope>NUCLEOTIDE SEQUENCE</scope>
    <source>
        <strain evidence="9">CCMP1381</strain>
    </source>
</reference>
<dbReference type="Pfam" id="PF13639">
    <property type="entry name" value="zf-RING_2"/>
    <property type="match status" value="1"/>
</dbReference>
<keyword evidence="3" id="KW-0862">Zinc</keyword>
<dbReference type="SUPFAM" id="SSF57850">
    <property type="entry name" value="RING/U-box"/>
    <property type="match status" value="1"/>
</dbReference>
<dbReference type="GO" id="GO:0061630">
    <property type="term" value="F:ubiquitin protein ligase activity"/>
    <property type="evidence" value="ECO:0007669"/>
    <property type="project" value="TreeGrafter"/>
</dbReference>
<dbReference type="Pfam" id="PF14599">
    <property type="entry name" value="zinc_ribbon_6"/>
    <property type="match status" value="1"/>
</dbReference>
<accession>A0A7S2CE82</accession>
<dbReference type="InterPro" id="IPR037274">
    <property type="entry name" value="Znf_CHY_sf"/>
</dbReference>
<feature type="domain" description="CHY-type" evidence="7">
    <location>
        <begin position="109"/>
        <end position="176"/>
    </location>
</feature>
<evidence type="ECO:0008006" key="10">
    <source>
        <dbReference type="Google" id="ProtNLM"/>
    </source>
</evidence>